<sequence length="144" mass="15244">MSIKNVHFLLVTICIASSANAQFPFPFQPSPGGMPGFPFPNPFQPSPGGMPGFPFPNPFQPSPGGMPGVPGMSQCWSTLMDMPGCLAEIRQSIMTGKFGSIGPACCKAFLDAEANCAHHLPFNPFFPPMVKEQCSRAAGPPTTL</sequence>
<accession>A0A8X7S1C7</accession>
<keyword evidence="1 2" id="KW-0732">Signal</keyword>
<dbReference type="InterPro" id="IPR008502">
    <property type="entry name" value="Prolamin-like"/>
</dbReference>
<reference evidence="5 6" key="1">
    <citation type="submission" date="2020-02" db="EMBL/GenBank/DDBJ databases">
        <authorList>
            <person name="Ma Q."/>
            <person name="Huang Y."/>
            <person name="Song X."/>
            <person name="Pei D."/>
        </authorList>
    </citation>
    <scope>NUCLEOTIDE SEQUENCE [LARGE SCALE GENOMIC DNA]</scope>
    <source>
        <strain evidence="5">Sxm20200214</strain>
        <tissue evidence="5">Leaf</tissue>
    </source>
</reference>
<dbReference type="Pfam" id="PF05617">
    <property type="entry name" value="Prolamin_like"/>
    <property type="match status" value="1"/>
</dbReference>
<name>A0A8X7S1C7_BRACI</name>
<dbReference type="PANTHER" id="PTHR31181">
    <property type="entry name" value="EGG CELL-SECRETED PROTEIN 1.4"/>
    <property type="match status" value="1"/>
</dbReference>
<dbReference type="EMBL" id="JAAMPC010000009">
    <property type="protein sequence ID" value="KAG2296902.1"/>
    <property type="molecule type" value="Genomic_DNA"/>
</dbReference>
<evidence type="ECO:0000256" key="1">
    <source>
        <dbReference type="ARBA" id="ARBA00022729"/>
    </source>
</evidence>
<dbReference type="AlphaFoldDB" id="A0A8X7S1C7"/>
<dbReference type="GO" id="GO:2000008">
    <property type="term" value="P:regulation of protein localization to cell surface"/>
    <property type="evidence" value="ECO:0007669"/>
    <property type="project" value="TreeGrafter"/>
</dbReference>
<gene>
    <name evidence="4" type="ORF">Bca52824_043571</name>
    <name evidence="5" type="ORF">Bca52824_043574</name>
</gene>
<comment type="caution">
    <text evidence="5">The sequence shown here is derived from an EMBL/GenBank/DDBJ whole genome shotgun (WGS) entry which is preliminary data.</text>
</comment>
<feature type="domain" description="Prolamin-like" evidence="3">
    <location>
        <begin position="74"/>
        <end position="135"/>
    </location>
</feature>
<evidence type="ECO:0000313" key="6">
    <source>
        <dbReference type="Proteomes" id="UP000886595"/>
    </source>
</evidence>
<dbReference type="OrthoDB" id="1107608at2759"/>
<dbReference type="EMBL" id="JAAMPC010000009">
    <property type="protein sequence ID" value="KAG2296905.1"/>
    <property type="molecule type" value="Genomic_DNA"/>
</dbReference>
<dbReference type="PANTHER" id="PTHR31181:SF54">
    <property type="entry name" value="CYSTEINE RICH PEPTIDE-RELATED"/>
    <property type="match status" value="1"/>
</dbReference>
<keyword evidence="6" id="KW-1185">Reference proteome</keyword>
<dbReference type="GO" id="GO:0005576">
    <property type="term" value="C:extracellular region"/>
    <property type="evidence" value="ECO:0007669"/>
    <property type="project" value="TreeGrafter"/>
</dbReference>
<evidence type="ECO:0000313" key="4">
    <source>
        <dbReference type="EMBL" id="KAG2296902.1"/>
    </source>
</evidence>
<evidence type="ECO:0000259" key="3">
    <source>
        <dbReference type="Pfam" id="PF05617"/>
    </source>
</evidence>
<evidence type="ECO:0000256" key="2">
    <source>
        <dbReference type="SAM" id="SignalP"/>
    </source>
</evidence>
<feature type="chain" id="PRO_5040044643" description="Prolamin-like domain-containing protein" evidence="2">
    <location>
        <begin position="22"/>
        <end position="144"/>
    </location>
</feature>
<dbReference type="GO" id="GO:0009567">
    <property type="term" value="P:double fertilization forming a zygote and endosperm"/>
    <property type="evidence" value="ECO:0007669"/>
    <property type="project" value="TreeGrafter"/>
</dbReference>
<organism evidence="5 6">
    <name type="scientific">Brassica carinata</name>
    <name type="common">Ethiopian mustard</name>
    <name type="synonym">Abyssinian cabbage</name>
    <dbReference type="NCBI Taxonomy" id="52824"/>
    <lineage>
        <taxon>Eukaryota</taxon>
        <taxon>Viridiplantae</taxon>
        <taxon>Streptophyta</taxon>
        <taxon>Embryophyta</taxon>
        <taxon>Tracheophyta</taxon>
        <taxon>Spermatophyta</taxon>
        <taxon>Magnoliopsida</taxon>
        <taxon>eudicotyledons</taxon>
        <taxon>Gunneridae</taxon>
        <taxon>Pentapetalae</taxon>
        <taxon>rosids</taxon>
        <taxon>malvids</taxon>
        <taxon>Brassicales</taxon>
        <taxon>Brassicaceae</taxon>
        <taxon>Brassiceae</taxon>
        <taxon>Brassica</taxon>
    </lineage>
</organism>
<protein>
    <recommendedName>
        <fullName evidence="3">Prolamin-like domain-containing protein</fullName>
    </recommendedName>
</protein>
<dbReference type="GO" id="GO:0031982">
    <property type="term" value="C:vesicle"/>
    <property type="evidence" value="ECO:0007669"/>
    <property type="project" value="TreeGrafter"/>
</dbReference>
<dbReference type="GO" id="GO:0080155">
    <property type="term" value="P:regulation of double fertilization forming a zygote and endosperm"/>
    <property type="evidence" value="ECO:0007669"/>
    <property type="project" value="TreeGrafter"/>
</dbReference>
<dbReference type="Proteomes" id="UP000886595">
    <property type="component" value="Unassembled WGS sequence"/>
</dbReference>
<feature type="signal peptide" evidence="2">
    <location>
        <begin position="1"/>
        <end position="21"/>
    </location>
</feature>
<proteinExistence type="predicted"/>
<evidence type="ECO:0000313" key="5">
    <source>
        <dbReference type="EMBL" id="KAG2296905.1"/>
    </source>
</evidence>